<evidence type="ECO:0000313" key="3">
    <source>
        <dbReference type="EMBL" id="OEH84129.1"/>
    </source>
</evidence>
<sequence length="273" mass="31351">MAVRKISLKGTFNTRDFGGYTGMNGRQVKWGTFFRSDALNNLTEEDVTILEKLGIKTVVDFRSEKEISQAPDILPAGIKYVNLSPNAPIAALASGNMHDDQSKIAKLVEIAEKNEGETYFAQRLDEMSEEMRKLVRESFSNKKYQAYLRLLLNPDNLPILHHCRGGKDRAGFAAILVLAVLGVSKEEIKLDYMQTKNNMEERNKKRMKEYEQFTNNETVLTYLSGLMQTKERYFEAAYDEIEKIAGSMDNYLKQVMDLSSEDINTIREYYLYE</sequence>
<proteinExistence type="inferred from homology"/>
<dbReference type="Gene3D" id="3.90.190.10">
    <property type="entry name" value="Protein tyrosine phosphatase superfamily"/>
    <property type="match status" value="1"/>
</dbReference>
<reference evidence="3 4" key="1">
    <citation type="submission" date="2016-09" db="EMBL/GenBank/DDBJ databases">
        <authorList>
            <person name="Capua I."/>
            <person name="De Benedictis P."/>
            <person name="Joannis T."/>
            <person name="Lombin L.H."/>
            <person name="Cattoli G."/>
        </authorList>
    </citation>
    <scope>NUCLEOTIDE SEQUENCE [LARGE SCALE GENOMIC DNA]</scope>
    <source>
        <strain evidence="3 4">LMG 25899</strain>
    </source>
</reference>
<evidence type="ECO:0000256" key="2">
    <source>
        <dbReference type="SAM" id="Coils"/>
    </source>
</evidence>
<accession>A0A1E5L2I3</accession>
<organism evidence="3 4">
    <name type="scientific">Enterococcus rivorum</name>
    <dbReference type="NCBI Taxonomy" id="762845"/>
    <lineage>
        <taxon>Bacteria</taxon>
        <taxon>Bacillati</taxon>
        <taxon>Bacillota</taxon>
        <taxon>Bacilli</taxon>
        <taxon>Lactobacillales</taxon>
        <taxon>Enterococcaceae</taxon>
        <taxon>Enterococcus</taxon>
    </lineage>
</organism>
<dbReference type="STRING" id="762845.BCR26_00540"/>
<dbReference type="InterPro" id="IPR029021">
    <property type="entry name" value="Prot-tyrosine_phosphatase-like"/>
</dbReference>
<dbReference type="SUPFAM" id="SSF52799">
    <property type="entry name" value="(Phosphotyrosine protein) phosphatases II"/>
    <property type="match status" value="1"/>
</dbReference>
<dbReference type="PANTHER" id="PTHR31126">
    <property type="entry name" value="TYROSINE-PROTEIN PHOSPHATASE"/>
    <property type="match status" value="1"/>
</dbReference>
<dbReference type="EMBL" id="MIEK01000001">
    <property type="protein sequence ID" value="OEH84129.1"/>
    <property type="molecule type" value="Genomic_DNA"/>
</dbReference>
<keyword evidence="2" id="KW-0175">Coiled coil</keyword>
<comment type="caution">
    <text evidence="3">The sequence shown here is derived from an EMBL/GenBank/DDBJ whole genome shotgun (WGS) entry which is preliminary data.</text>
</comment>
<dbReference type="InterPro" id="IPR026893">
    <property type="entry name" value="Tyr/Ser_Pase_IphP-type"/>
</dbReference>
<keyword evidence="4" id="KW-1185">Reference proteome</keyword>
<evidence type="ECO:0000256" key="1">
    <source>
        <dbReference type="ARBA" id="ARBA00009580"/>
    </source>
</evidence>
<protein>
    <recommendedName>
        <fullName evidence="5">Protein tyrosine phosphatase</fullName>
    </recommendedName>
</protein>
<gene>
    <name evidence="3" type="ORF">BCR26_00540</name>
</gene>
<comment type="similarity">
    <text evidence="1">Belongs to the protein-tyrosine phosphatase family.</text>
</comment>
<feature type="coiled-coil region" evidence="2">
    <location>
        <begin position="185"/>
        <end position="216"/>
    </location>
</feature>
<dbReference type="Proteomes" id="UP000095256">
    <property type="component" value="Unassembled WGS sequence"/>
</dbReference>
<dbReference type="AlphaFoldDB" id="A0A1E5L2I3"/>
<evidence type="ECO:0008006" key="5">
    <source>
        <dbReference type="Google" id="ProtNLM"/>
    </source>
</evidence>
<dbReference type="GO" id="GO:0004721">
    <property type="term" value="F:phosphoprotein phosphatase activity"/>
    <property type="evidence" value="ECO:0007669"/>
    <property type="project" value="InterPro"/>
</dbReference>
<dbReference type="PANTHER" id="PTHR31126:SF1">
    <property type="entry name" value="TYROSINE SPECIFIC PROTEIN PHOSPHATASES DOMAIN-CONTAINING PROTEIN"/>
    <property type="match status" value="1"/>
</dbReference>
<evidence type="ECO:0000313" key="4">
    <source>
        <dbReference type="Proteomes" id="UP000095256"/>
    </source>
</evidence>
<name>A0A1E5L2I3_9ENTE</name>
<dbReference type="Pfam" id="PF13350">
    <property type="entry name" value="Y_phosphatase3"/>
    <property type="match status" value="1"/>
</dbReference>